<keyword evidence="1" id="KW-0732">Signal</keyword>
<sequence>MIKLKYLILFFVIISLSFNAQEKEITTESKVISFKEVDEIPVFPKCENKVLKEEKVKCFNRGIQKHFAMRFDPNLLSSLNLEPGKKRIFLGFRIDEKGIVDNIRVRAPHLKLEKECKKVLSSLPKMIPAKLNGKPTATLYTFPFTLNITETEAQKKARLRKEKREKKRLEKSKI</sequence>
<proteinExistence type="predicted"/>
<accession>A0A2U2J719</accession>
<feature type="signal peptide" evidence="1">
    <location>
        <begin position="1"/>
        <end position="20"/>
    </location>
</feature>
<gene>
    <name evidence="2" type="ORF">DIS07_14215</name>
</gene>
<organism evidence="2 3">
    <name type="scientific">Polaribacter aquimarinus</name>
    <dbReference type="NCBI Taxonomy" id="2100726"/>
    <lineage>
        <taxon>Bacteria</taxon>
        <taxon>Pseudomonadati</taxon>
        <taxon>Bacteroidota</taxon>
        <taxon>Flavobacteriia</taxon>
        <taxon>Flavobacteriales</taxon>
        <taxon>Flavobacteriaceae</taxon>
    </lineage>
</organism>
<comment type="caution">
    <text evidence="2">The sequence shown here is derived from an EMBL/GenBank/DDBJ whole genome shotgun (WGS) entry which is preliminary data.</text>
</comment>
<dbReference type="RefSeq" id="WP_109405934.1">
    <property type="nucleotide sequence ID" value="NZ_QFFG01000007.1"/>
</dbReference>
<feature type="chain" id="PRO_5015607917" description="TonB C-terminal domain-containing protein" evidence="1">
    <location>
        <begin position="21"/>
        <end position="174"/>
    </location>
</feature>
<evidence type="ECO:0008006" key="4">
    <source>
        <dbReference type="Google" id="ProtNLM"/>
    </source>
</evidence>
<protein>
    <recommendedName>
        <fullName evidence="4">TonB C-terminal domain-containing protein</fullName>
    </recommendedName>
</protein>
<evidence type="ECO:0000256" key="1">
    <source>
        <dbReference type="SAM" id="SignalP"/>
    </source>
</evidence>
<dbReference type="Proteomes" id="UP000245670">
    <property type="component" value="Unassembled WGS sequence"/>
</dbReference>
<evidence type="ECO:0000313" key="3">
    <source>
        <dbReference type="Proteomes" id="UP000245670"/>
    </source>
</evidence>
<dbReference type="EMBL" id="QFFG01000007">
    <property type="protein sequence ID" value="PWG04117.1"/>
    <property type="molecule type" value="Genomic_DNA"/>
</dbReference>
<dbReference type="Gene3D" id="3.30.1150.10">
    <property type="match status" value="1"/>
</dbReference>
<dbReference type="SUPFAM" id="SSF74653">
    <property type="entry name" value="TolA/TonB C-terminal domain"/>
    <property type="match status" value="1"/>
</dbReference>
<dbReference type="OrthoDB" id="1522859at2"/>
<keyword evidence="3" id="KW-1185">Reference proteome</keyword>
<reference evidence="2 3" key="1">
    <citation type="submission" date="2018-05" db="EMBL/GenBank/DDBJ databases">
        <title>Polaribacter aquimarinus sp. nov., isolated from sediment in a sediment of sea.</title>
        <authorList>
            <person name="Lu D."/>
        </authorList>
    </citation>
    <scope>NUCLEOTIDE SEQUENCE [LARGE SCALE GENOMIC DNA]</scope>
    <source>
        <strain evidence="2 3">ZY113</strain>
    </source>
</reference>
<dbReference type="AlphaFoldDB" id="A0A2U2J719"/>
<evidence type="ECO:0000313" key="2">
    <source>
        <dbReference type="EMBL" id="PWG04117.1"/>
    </source>
</evidence>
<name>A0A2U2J719_9FLAO</name>